<dbReference type="InterPro" id="IPR036866">
    <property type="entry name" value="RibonucZ/Hydroxyglut_hydro"/>
</dbReference>
<protein>
    <submittedName>
        <fullName evidence="3">MBL fold metallo-hydrolase</fullName>
    </submittedName>
</protein>
<feature type="domain" description="Metallo-beta-lactamase" evidence="2">
    <location>
        <begin position="30"/>
        <end position="217"/>
    </location>
</feature>
<dbReference type="GO" id="GO:0017001">
    <property type="term" value="P:antibiotic catabolic process"/>
    <property type="evidence" value="ECO:0007669"/>
    <property type="project" value="UniProtKB-ARBA"/>
</dbReference>
<dbReference type="Gene3D" id="3.60.15.10">
    <property type="entry name" value="Ribonuclease Z/Hydroxyacylglutathione hydrolase-like"/>
    <property type="match status" value="1"/>
</dbReference>
<evidence type="ECO:0000313" key="3">
    <source>
        <dbReference type="EMBL" id="RIJ46266.1"/>
    </source>
</evidence>
<reference evidence="3 4" key="1">
    <citation type="submission" date="2018-08" db="EMBL/GenBank/DDBJ databases">
        <title>Pallidiluteibacterium maritimus gen. nov., sp. nov., isolated from coastal sediment.</title>
        <authorList>
            <person name="Zhou L.Y."/>
        </authorList>
    </citation>
    <scope>NUCLEOTIDE SEQUENCE [LARGE SCALE GENOMIC DNA]</scope>
    <source>
        <strain evidence="3 4">XSD2</strain>
    </source>
</reference>
<dbReference type="PANTHER" id="PTHR42951">
    <property type="entry name" value="METALLO-BETA-LACTAMASE DOMAIN-CONTAINING"/>
    <property type="match status" value="1"/>
</dbReference>
<dbReference type="RefSeq" id="WP_119439770.1">
    <property type="nucleotide sequence ID" value="NZ_QWGR01000016.1"/>
</dbReference>
<evidence type="ECO:0000256" key="1">
    <source>
        <dbReference type="ARBA" id="ARBA00005250"/>
    </source>
</evidence>
<name>A0A399SQF5_9BACT</name>
<evidence type="ECO:0000259" key="2">
    <source>
        <dbReference type="SMART" id="SM00849"/>
    </source>
</evidence>
<proteinExistence type="inferred from homology"/>
<evidence type="ECO:0000313" key="4">
    <source>
        <dbReference type="Proteomes" id="UP000265926"/>
    </source>
</evidence>
<dbReference type="AlphaFoldDB" id="A0A399SQF5"/>
<dbReference type="SUPFAM" id="SSF56281">
    <property type="entry name" value="Metallo-hydrolase/oxidoreductase"/>
    <property type="match status" value="1"/>
</dbReference>
<keyword evidence="4" id="KW-1185">Reference proteome</keyword>
<dbReference type="EMBL" id="QWGR01000016">
    <property type="protein sequence ID" value="RIJ46266.1"/>
    <property type="molecule type" value="Genomic_DNA"/>
</dbReference>
<dbReference type="GO" id="GO:0016787">
    <property type="term" value="F:hydrolase activity"/>
    <property type="evidence" value="ECO:0007669"/>
    <property type="project" value="UniProtKB-KW"/>
</dbReference>
<comment type="caution">
    <text evidence="3">The sequence shown here is derived from an EMBL/GenBank/DDBJ whole genome shotgun (WGS) entry which is preliminary data.</text>
</comment>
<comment type="similarity">
    <text evidence="1">Belongs to the metallo-beta-lactamase superfamily. Class-B beta-lactamase family.</text>
</comment>
<dbReference type="Pfam" id="PF00753">
    <property type="entry name" value="Lactamase_B"/>
    <property type="match status" value="1"/>
</dbReference>
<organism evidence="3 4">
    <name type="scientific">Maribellus luteus</name>
    <dbReference type="NCBI Taxonomy" id="2305463"/>
    <lineage>
        <taxon>Bacteria</taxon>
        <taxon>Pseudomonadati</taxon>
        <taxon>Bacteroidota</taxon>
        <taxon>Bacteroidia</taxon>
        <taxon>Marinilabiliales</taxon>
        <taxon>Prolixibacteraceae</taxon>
        <taxon>Maribellus</taxon>
    </lineage>
</organism>
<dbReference type="InterPro" id="IPR050855">
    <property type="entry name" value="NDM-1-like"/>
</dbReference>
<sequence length="259" mass="29676">MINYKTNDWFTIEKIDDTTSIISEYKHWEETHCYLLNGRDKSLLIDTGLGVRNIWEEVQQLTGNPVAAVTTHAHYDHFGGHQYFPEFYVHEAETEWINGGFPLTLQQVRDFLMEEPCDFPADFDVNDYYLFEGTPTRVLRDGDTIELGGRSIEVLHTPGHSPGHICLYEKDRGYLYTGDLIYIGELFAYFPSTDPVAYMNSIKKLLPLEVQKILPAHHDLNVPLSIIRELDEAFTSLHNSGKLKHGSGTFSYPNFGIKL</sequence>
<dbReference type="SMART" id="SM00849">
    <property type="entry name" value="Lactamase_B"/>
    <property type="match status" value="1"/>
</dbReference>
<keyword evidence="3" id="KW-0378">Hydrolase</keyword>
<dbReference type="PANTHER" id="PTHR42951:SF4">
    <property type="entry name" value="ACYL-COENZYME A THIOESTERASE MBLAC2"/>
    <property type="match status" value="1"/>
</dbReference>
<gene>
    <name evidence="3" type="ORF">D1614_20060</name>
</gene>
<accession>A0A399SQF5</accession>
<dbReference type="InterPro" id="IPR001279">
    <property type="entry name" value="Metallo-B-lactamas"/>
</dbReference>
<dbReference type="Proteomes" id="UP000265926">
    <property type="component" value="Unassembled WGS sequence"/>
</dbReference>
<dbReference type="OrthoDB" id="9802248at2"/>